<gene>
    <name evidence="2" type="ORF">HKI87_06g42840</name>
</gene>
<dbReference type="EMBL" id="CP151506">
    <property type="protein sequence ID" value="WZN62742.1"/>
    <property type="molecule type" value="Genomic_DNA"/>
</dbReference>
<dbReference type="AlphaFoldDB" id="A0AAX4P944"/>
<feature type="region of interest" description="Disordered" evidence="1">
    <location>
        <begin position="1"/>
        <end position="23"/>
    </location>
</feature>
<feature type="region of interest" description="Disordered" evidence="1">
    <location>
        <begin position="85"/>
        <end position="112"/>
    </location>
</feature>
<evidence type="ECO:0000313" key="3">
    <source>
        <dbReference type="Proteomes" id="UP001472866"/>
    </source>
</evidence>
<name>A0AAX4P944_9CHLO</name>
<sequence>MRQPDAKKHFQTLKGENPGGLSYKELSVGSNRRENMIPRYAVDTADAGQFERARCEKPAGAPSIRPVKGSGSFQFETTWHIEMSDDNEKSRSMTETRVSYKPPPEGYKTTANKVEPNTSQIESLGLDQGDYRTTNNVDFDPSFLSNAETRDSWKPAGNHSVIQGTYSPSKGFRTSQQLHHSTEVLSSDTNNTRCGNINTRPCGYNIITGGEPLYNNRFEQFQRERDYAKRRG</sequence>
<feature type="compositionally biased region" description="Basic and acidic residues" evidence="1">
    <location>
        <begin position="85"/>
        <end position="94"/>
    </location>
</feature>
<proteinExistence type="predicted"/>
<protein>
    <submittedName>
        <fullName evidence="2">Uncharacterized protein</fullName>
    </submittedName>
</protein>
<evidence type="ECO:0000256" key="1">
    <source>
        <dbReference type="SAM" id="MobiDB-lite"/>
    </source>
</evidence>
<organism evidence="2 3">
    <name type="scientific">Chloropicon roscoffensis</name>
    <dbReference type="NCBI Taxonomy" id="1461544"/>
    <lineage>
        <taxon>Eukaryota</taxon>
        <taxon>Viridiplantae</taxon>
        <taxon>Chlorophyta</taxon>
        <taxon>Chloropicophyceae</taxon>
        <taxon>Chloropicales</taxon>
        <taxon>Chloropicaceae</taxon>
        <taxon>Chloropicon</taxon>
    </lineage>
</organism>
<reference evidence="2 3" key="1">
    <citation type="submission" date="2024-03" db="EMBL/GenBank/DDBJ databases">
        <title>Complete genome sequence of the green alga Chloropicon roscoffensis RCC1871.</title>
        <authorList>
            <person name="Lemieux C."/>
            <person name="Pombert J.-F."/>
            <person name="Otis C."/>
            <person name="Turmel M."/>
        </authorList>
    </citation>
    <scope>NUCLEOTIDE SEQUENCE [LARGE SCALE GENOMIC DNA]</scope>
    <source>
        <strain evidence="2 3">RCC1871</strain>
    </source>
</reference>
<dbReference type="Proteomes" id="UP001472866">
    <property type="component" value="Chromosome 06"/>
</dbReference>
<keyword evidence="3" id="KW-1185">Reference proteome</keyword>
<accession>A0AAX4P944</accession>
<evidence type="ECO:0000313" key="2">
    <source>
        <dbReference type="EMBL" id="WZN62742.1"/>
    </source>
</evidence>